<organism evidence="1 2">
    <name type="scientific">Colletotrichum navitas</name>
    <dbReference type="NCBI Taxonomy" id="681940"/>
    <lineage>
        <taxon>Eukaryota</taxon>
        <taxon>Fungi</taxon>
        <taxon>Dikarya</taxon>
        <taxon>Ascomycota</taxon>
        <taxon>Pezizomycotina</taxon>
        <taxon>Sordariomycetes</taxon>
        <taxon>Hypocreomycetidae</taxon>
        <taxon>Glomerellales</taxon>
        <taxon>Glomerellaceae</taxon>
        <taxon>Colletotrichum</taxon>
        <taxon>Colletotrichum graminicola species complex</taxon>
    </lineage>
</organism>
<name>A0AAD8PRR9_9PEZI</name>
<comment type="caution">
    <text evidence="1">The sequence shown here is derived from an EMBL/GenBank/DDBJ whole genome shotgun (WGS) entry which is preliminary data.</text>
</comment>
<evidence type="ECO:0000313" key="1">
    <source>
        <dbReference type="EMBL" id="KAK1574508.1"/>
    </source>
</evidence>
<dbReference type="GeneID" id="85437016"/>
<protein>
    <submittedName>
        <fullName evidence="1">Uncharacterized protein</fullName>
    </submittedName>
</protein>
<keyword evidence="2" id="KW-1185">Reference proteome</keyword>
<dbReference type="AlphaFoldDB" id="A0AAD8PRR9"/>
<proteinExistence type="predicted"/>
<gene>
    <name evidence="1" type="ORF">LY79DRAFT_364765</name>
</gene>
<accession>A0AAD8PRR9</accession>
<evidence type="ECO:0000313" key="2">
    <source>
        <dbReference type="Proteomes" id="UP001230504"/>
    </source>
</evidence>
<dbReference type="RefSeq" id="XP_060410026.1">
    <property type="nucleotide sequence ID" value="XM_060552776.1"/>
</dbReference>
<sequence>MANNSIKLEMDAKADDFELVFSIKDMEKAAAAAVAETKREAKNKLAKNKSNHIDEVSRLNNTITMLEGVEEELAKTKLKISREDYGLVRFL</sequence>
<dbReference type="Proteomes" id="UP001230504">
    <property type="component" value="Unassembled WGS sequence"/>
</dbReference>
<reference evidence="1" key="1">
    <citation type="submission" date="2021-06" db="EMBL/GenBank/DDBJ databases">
        <title>Comparative genomics, transcriptomics and evolutionary studies reveal genomic signatures of adaptation to plant cell wall in hemibiotrophic fungi.</title>
        <authorList>
            <consortium name="DOE Joint Genome Institute"/>
            <person name="Baroncelli R."/>
            <person name="Diaz J.F."/>
            <person name="Benocci T."/>
            <person name="Peng M."/>
            <person name="Battaglia E."/>
            <person name="Haridas S."/>
            <person name="Andreopoulos W."/>
            <person name="Labutti K."/>
            <person name="Pangilinan J."/>
            <person name="Floch G.L."/>
            <person name="Makela M.R."/>
            <person name="Henrissat B."/>
            <person name="Grigoriev I.V."/>
            <person name="Crouch J.A."/>
            <person name="De Vries R.P."/>
            <person name="Sukno S.A."/>
            <person name="Thon M.R."/>
        </authorList>
    </citation>
    <scope>NUCLEOTIDE SEQUENCE</scope>
    <source>
        <strain evidence="1">CBS 125086</strain>
    </source>
</reference>
<dbReference type="EMBL" id="JAHLJV010000074">
    <property type="protein sequence ID" value="KAK1574508.1"/>
    <property type="molecule type" value="Genomic_DNA"/>
</dbReference>